<accession>F2IAZ4</accession>
<dbReference type="HOGENOM" id="CLU_1746946_0_0_10"/>
<keyword evidence="1" id="KW-1133">Transmembrane helix</keyword>
<sequence length="149" mass="16471">MFAQKKDIILAPQTKKKLNTMKVNVEQAYTLAELKPKLEAAFPEYTVKFRGPKVLVIGEGKVGGAQIVGEKKGHVRIFEGFPTMGGQMLFALSLVLLGVLIPFIVFLTAIKPKQVKVRDEVADFLRKEYGSGVKQKETAHDLLDEAVTV</sequence>
<keyword evidence="1" id="KW-0812">Transmembrane</keyword>
<protein>
    <submittedName>
        <fullName evidence="2">Uncharacterized protein</fullName>
    </submittedName>
</protein>
<organism evidence="2 3">
    <name type="scientific">Fluviicola taffensis (strain DSM 16823 / NCIMB 13979 / RW262)</name>
    <dbReference type="NCBI Taxonomy" id="755732"/>
    <lineage>
        <taxon>Bacteria</taxon>
        <taxon>Pseudomonadati</taxon>
        <taxon>Bacteroidota</taxon>
        <taxon>Flavobacteriia</taxon>
        <taxon>Flavobacteriales</taxon>
        <taxon>Crocinitomicaceae</taxon>
        <taxon>Fluviicola</taxon>
    </lineage>
</organism>
<dbReference type="EMBL" id="CP002542">
    <property type="protein sequence ID" value="AEA45318.1"/>
    <property type="molecule type" value="Genomic_DNA"/>
</dbReference>
<dbReference type="AlphaFoldDB" id="F2IAZ4"/>
<dbReference type="KEGG" id="fte:Fluta_3346"/>
<gene>
    <name evidence="2" type="ordered locus">Fluta_3346</name>
</gene>
<reference evidence="2 3" key="1">
    <citation type="journal article" date="2011" name="Stand. Genomic Sci.">
        <title>Complete genome sequence of the gliding freshwater bacterium Fluviicola taffensis type strain (RW262).</title>
        <authorList>
            <person name="Woyke T."/>
            <person name="Chertkov O."/>
            <person name="Lapidus A."/>
            <person name="Nolan M."/>
            <person name="Lucas S."/>
            <person name="Del Rio T.G."/>
            <person name="Tice H."/>
            <person name="Cheng J.F."/>
            <person name="Tapia R."/>
            <person name="Han C."/>
            <person name="Goodwin L."/>
            <person name="Pitluck S."/>
            <person name="Liolios K."/>
            <person name="Pagani I."/>
            <person name="Ivanova N."/>
            <person name="Huntemann M."/>
            <person name="Mavromatis K."/>
            <person name="Mikhailova N."/>
            <person name="Pati A."/>
            <person name="Chen A."/>
            <person name="Palaniappan K."/>
            <person name="Land M."/>
            <person name="Hauser L."/>
            <person name="Brambilla E.M."/>
            <person name="Rohde M."/>
            <person name="Mwirichia R."/>
            <person name="Sikorski J."/>
            <person name="Tindall B.J."/>
            <person name="Goker M."/>
            <person name="Bristow J."/>
            <person name="Eisen J.A."/>
            <person name="Markowitz V."/>
            <person name="Hugenholtz P."/>
            <person name="Klenk H.P."/>
            <person name="Kyrpides N.C."/>
        </authorList>
    </citation>
    <scope>NUCLEOTIDE SEQUENCE [LARGE SCALE GENOMIC DNA]</scope>
    <source>
        <strain evidence="3">DSM 16823 / RW262 / RW262</strain>
    </source>
</reference>
<keyword evidence="3" id="KW-1185">Reference proteome</keyword>
<name>F2IAZ4_FLUTR</name>
<evidence type="ECO:0000256" key="1">
    <source>
        <dbReference type="SAM" id="Phobius"/>
    </source>
</evidence>
<evidence type="ECO:0000313" key="2">
    <source>
        <dbReference type="EMBL" id="AEA45318.1"/>
    </source>
</evidence>
<feature type="transmembrane region" description="Helical" evidence="1">
    <location>
        <begin position="88"/>
        <end position="110"/>
    </location>
</feature>
<evidence type="ECO:0000313" key="3">
    <source>
        <dbReference type="Proteomes" id="UP000007463"/>
    </source>
</evidence>
<proteinExistence type="predicted"/>
<dbReference type="Proteomes" id="UP000007463">
    <property type="component" value="Chromosome"/>
</dbReference>
<reference evidence="3" key="2">
    <citation type="submission" date="2011-02" db="EMBL/GenBank/DDBJ databases">
        <title>The complete genome of Fluviicola taffensis DSM 16823.</title>
        <authorList>
            <consortium name="US DOE Joint Genome Institute (JGI-PGF)"/>
            <person name="Lucas S."/>
            <person name="Copeland A."/>
            <person name="Lapidus A."/>
            <person name="Bruce D."/>
            <person name="Goodwin L."/>
            <person name="Pitluck S."/>
            <person name="Kyrpides N."/>
            <person name="Mavromatis K."/>
            <person name="Ivanova N."/>
            <person name="Mikhailova N."/>
            <person name="Pagani I."/>
            <person name="Chertkov O."/>
            <person name="Detter J.C."/>
            <person name="Han C."/>
            <person name="Tapia R."/>
            <person name="Land M."/>
            <person name="Hauser L."/>
            <person name="Markowitz V."/>
            <person name="Cheng J.-F."/>
            <person name="Hugenholtz P."/>
            <person name="Woyke T."/>
            <person name="Wu D."/>
            <person name="Tindall B."/>
            <person name="Pomrenke H.G."/>
            <person name="Brambilla E."/>
            <person name="Klenk H.-P."/>
            <person name="Eisen J.A."/>
        </authorList>
    </citation>
    <scope>NUCLEOTIDE SEQUENCE [LARGE SCALE GENOMIC DNA]</scope>
    <source>
        <strain evidence="3">DSM 16823 / RW262 / RW262</strain>
    </source>
</reference>
<keyword evidence="1" id="KW-0472">Membrane</keyword>